<gene>
    <name evidence="1" type="ORF">DTL42_02295</name>
</gene>
<dbReference type="OrthoDB" id="1187186at2"/>
<organism evidence="1 2">
    <name type="scientific">Bremerella cremea</name>
    <dbReference type="NCBI Taxonomy" id="1031537"/>
    <lineage>
        <taxon>Bacteria</taxon>
        <taxon>Pseudomonadati</taxon>
        <taxon>Planctomycetota</taxon>
        <taxon>Planctomycetia</taxon>
        <taxon>Pirellulales</taxon>
        <taxon>Pirellulaceae</taxon>
        <taxon>Bremerella</taxon>
    </lineage>
</organism>
<accession>A0A368KWI7</accession>
<dbReference type="Proteomes" id="UP000253562">
    <property type="component" value="Unassembled WGS sequence"/>
</dbReference>
<proteinExistence type="predicted"/>
<comment type="caution">
    <text evidence="1">The sequence shown here is derived from an EMBL/GenBank/DDBJ whole genome shotgun (WGS) entry which is preliminary data.</text>
</comment>
<evidence type="ECO:0000313" key="1">
    <source>
        <dbReference type="EMBL" id="RCS54007.1"/>
    </source>
</evidence>
<name>A0A368KWI7_9BACT</name>
<dbReference type="RefSeq" id="WP_114367072.1">
    <property type="nucleotide sequence ID" value="NZ_QPEX01000010.1"/>
</dbReference>
<dbReference type="EMBL" id="QPEX01000010">
    <property type="protein sequence ID" value="RCS54007.1"/>
    <property type="molecule type" value="Genomic_DNA"/>
</dbReference>
<protein>
    <submittedName>
        <fullName evidence="1">Uncharacterized protein</fullName>
    </submittedName>
</protein>
<dbReference type="AlphaFoldDB" id="A0A368KWI7"/>
<reference evidence="1 2" key="1">
    <citation type="submission" date="2018-07" db="EMBL/GenBank/DDBJ databases">
        <title>Comparative genomes isolates from brazilian mangrove.</title>
        <authorList>
            <person name="De Araujo J.E."/>
            <person name="Taketani R.G."/>
            <person name="Silva M.C.P."/>
            <person name="Lourenco M.V."/>
            <person name="Oliveira V.M."/>
            <person name="Andreote F.D."/>
        </authorList>
    </citation>
    <scope>NUCLEOTIDE SEQUENCE [LARGE SCALE GENOMIC DNA]</scope>
    <source>
        <strain evidence="1 2">HEX PRIS-MGV</strain>
    </source>
</reference>
<evidence type="ECO:0000313" key="2">
    <source>
        <dbReference type="Proteomes" id="UP000253562"/>
    </source>
</evidence>
<sequence length="152" mass="17367">MGVENQIRAESECLSSSEIDELWKLFSAIHTIWGNDTACRVEDMASRWREFIELKVSETPSYLKRYTAACDLLSDLRASHGDGLYQYLLVDGELHRQSDPGLVNLKRNVIDEFILVYVSSGGFRSFGGKNYTGFVSGSRFRSQRTYRTYEDA</sequence>